<evidence type="ECO:0000259" key="2">
    <source>
        <dbReference type="Pfam" id="PF13478"/>
    </source>
</evidence>
<protein>
    <submittedName>
        <fullName evidence="3">XdhC family protein</fullName>
    </submittedName>
</protein>
<sequence>MLNIADTLRQWCREASPFALATVVDVSGSAPLPRGTALAVDRNGNVVGNVSGGCVDGAVYDLCRDLLATGGAPGRVRFGYSDDDAFAVGLTCGGEIEVLVQRVDPAAEQHLGTALDHVLRGRSAAVAQVVDGPQHLLGRTLSVAGDNEEHDGTLGGTREDEAVASRARALLRAGRTASVEIGGDASTCPQRLTILVHTHVTRPRMLIFGAVDFAVALSQVGHFLGYHVTVCDARSVFTSPARFPHADQVVVDWPHRYLERTEVDTRTAICALTHDSKFDVPLLRRALALPVGYVGALGSRRTHEERLRRLRDAAVPEDRLVRLHSPIGLDLGAHTPEETAISIAAEIIARTHGATGLPLSQCTGPIHQAVRTADRTFEEESPSWIPHGAAQVGD</sequence>
<organism evidence="3 4">
    <name type="scientific">Streptomyces cellulosae</name>
    <dbReference type="NCBI Taxonomy" id="1968"/>
    <lineage>
        <taxon>Bacteria</taxon>
        <taxon>Bacillati</taxon>
        <taxon>Actinomycetota</taxon>
        <taxon>Actinomycetes</taxon>
        <taxon>Kitasatosporales</taxon>
        <taxon>Streptomycetaceae</taxon>
        <taxon>Streptomyces</taxon>
    </lineage>
</organism>
<dbReference type="EMBL" id="JBITDC010000044">
    <property type="protein sequence ID" value="MFI5682182.1"/>
    <property type="molecule type" value="Genomic_DNA"/>
</dbReference>
<keyword evidence="4" id="KW-1185">Reference proteome</keyword>
<dbReference type="InterPro" id="IPR052698">
    <property type="entry name" value="MoCofactor_Util/Proc"/>
</dbReference>
<feature type="domain" description="XdhC Rossmann" evidence="2">
    <location>
        <begin position="205"/>
        <end position="347"/>
    </location>
</feature>
<comment type="caution">
    <text evidence="3">The sequence shown here is derived from an EMBL/GenBank/DDBJ whole genome shotgun (WGS) entry which is preliminary data.</text>
</comment>
<name>A0ABW7YIK1_STRCE</name>
<evidence type="ECO:0000259" key="1">
    <source>
        <dbReference type="Pfam" id="PF02625"/>
    </source>
</evidence>
<reference evidence="3 4" key="1">
    <citation type="submission" date="2024-10" db="EMBL/GenBank/DDBJ databases">
        <title>The Natural Products Discovery Center: Release of the First 8490 Sequenced Strains for Exploring Actinobacteria Biosynthetic Diversity.</title>
        <authorList>
            <person name="Kalkreuter E."/>
            <person name="Kautsar S.A."/>
            <person name="Yang D."/>
            <person name="Bader C.D."/>
            <person name="Teijaro C.N."/>
            <person name="Fluegel L."/>
            <person name="Davis C.M."/>
            <person name="Simpson J.R."/>
            <person name="Lauterbach L."/>
            <person name="Steele A.D."/>
            <person name="Gui C."/>
            <person name="Meng S."/>
            <person name="Li G."/>
            <person name="Viehrig K."/>
            <person name="Ye F."/>
            <person name="Su P."/>
            <person name="Kiefer A.F."/>
            <person name="Nichols A."/>
            <person name="Cepeda A.J."/>
            <person name="Yan W."/>
            <person name="Fan B."/>
            <person name="Jiang Y."/>
            <person name="Adhikari A."/>
            <person name="Zheng C.-J."/>
            <person name="Schuster L."/>
            <person name="Cowan T.M."/>
            <person name="Smanski M.J."/>
            <person name="Chevrette M.G."/>
            <person name="De Carvalho L.P.S."/>
            <person name="Shen B."/>
        </authorList>
    </citation>
    <scope>NUCLEOTIDE SEQUENCE [LARGE SCALE GENOMIC DNA]</scope>
    <source>
        <strain evidence="3 4">NPDC051599</strain>
    </source>
</reference>
<dbReference type="PANTHER" id="PTHR30388">
    <property type="entry name" value="ALDEHYDE OXIDOREDUCTASE MOLYBDENUM COFACTOR ASSEMBLY PROTEIN"/>
    <property type="match status" value="1"/>
</dbReference>
<dbReference type="PANTHER" id="PTHR30388:SF4">
    <property type="entry name" value="MOLYBDENUM COFACTOR INSERTION CHAPERONE PAOD"/>
    <property type="match status" value="1"/>
</dbReference>
<dbReference type="Proteomes" id="UP001612415">
    <property type="component" value="Unassembled WGS sequence"/>
</dbReference>
<dbReference type="RefSeq" id="WP_398663439.1">
    <property type="nucleotide sequence ID" value="NZ_JBITDC010000044.1"/>
</dbReference>
<dbReference type="Gene3D" id="3.40.50.720">
    <property type="entry name" value="NAD(P)-binding Rossmann-like Domain"/>
    <property type="match status" value="1"/>
</dbReference>
<evidence type="ECO:0000313" key="4">
    <source>
        <dbReference type="Proteomes" id="UP001612415"/>
    </source>
</evidence>
<dbReference type="Pfam" id="PF02625">
    <property type="entry name" value="XdhC_CoxI"/>
    <property type="match status" value="1"/>
</dbReference>
<accession>A0ABW7YIK1</accession>
<gene>
    <name evidence="3" type="ORF">ACIA8P_47965</name>
</gene>
<dbReference type="InterPro" id="IPR003777">
    <property type="entry name" value="XdhC_CoxI"/>
</dbReference>
<evidence type="ECO:0000313" key="3">
    <source>
        <dbReference type="EMBL" id="MFI5682182.1"/>
    </source>
</evidence>
<dbReference type="Pfam" id="PF13478">
    <property type="entry name" value="XdhC_C"/>
    <property type="match status" value="1"/>
</dbReference>
<dbReference type="InterPro" id="IPR027051">
    <property type="entry name" value="XdhC_Rossmann_dom"/>
</dbReference>
<feature type="domain" description="XdhC- CoxI" evidence="1">
    <location>
        <begin position="11"/>
        <end position="79"/>
    </location>
</feature>
<proteinExistence type="predicted"/>